<accession>A0A2N9I364</accession>
<organism evidence="1">
    <name type="scientific">Fagus sylvatica</name>
    <name type="common">Beechnut</name>
    <dbReference type="NCBI Taxonomy" id="28930"/>
    <lineage>
        <taxon>Eukaryota</taxon>
        <taxon>Viridiplantae</taxon>
        <taxon>Streptophyta</taxon>
        <taxon>Embryophyta</taxon>
        <taxon>Tracheophyta</taxon>
        <taxon>Spermatophyta</taxon>
        <taxon>Magnoliopsida</taxon>
        <taxon>eudicotyledons</taxon>
        <taxon>Gunneridae</taxon>
        <taxon>Pentapetalae</taxon>
        <taxon>rosids</taxon>
        <taxon>fabids</taxon>
        <taxon>Fagales</taxon>
        <taxon>Fagaceae</taxon>
        <taxon>Fagus</taxon>
    </lineage>
</organism>
<sequence>MSQMPESKMVMKLNPDGVVFYTKIEPEPEKKVMKLGPIEELAPVVGTERPVIPCLNKAKHGSVIPAKRRSVKQMMFDQFVQFIAHVLCPGKKNNTIYPHNNP</sequence>
<protein>
    <submittedName>
        <fullName evidence="1">Uncharacterized protein</fullName>
    </submittedName>
</protein>
<dbReference type="EMBL" id="OIVN01005017">
    <property type="protein sequence ID" value="SPD20497.1"/>
    <property type="molecule type" value="Genomic_DNA"/>
</dbReference>
<gene>
    <name evidence="1" type="ORF">FSB_LOCUS48379</name>
</gene>
<proteinExistence type="predicted"/>
<name>A0A2N9I364_FAGSY</name>
<reference evidence="1" key="1">
    <citation type="submission" date="2018-02" db="EMBL/GenBank/DDBJ databases">
        <authorList>
            <person name="Cohen D.B."/>
            <person name="Kent A.D."/>
        </authorList>
    </citation>
    <scope>NUCLEOTIDE SEQUENCE</scope>
</reference>
<evidence type="ECO:0000313" key="1">
    <source>
        <dbReference type="EMBL" id="SPD20497.1"/>
    </source>
</evidence>
<dbReference type="AlphaFoldDB" id="A0A2N9I364"/>